<accession>G7YQZ7</accession>
<gene>
    <name evidence="2" type="ORF">CLF_107776</name>
</gene>
<evidence type="ECO:0000313" key="2">
    <source>
        <dbReference type="EMBL" id="GAA55377.1"/>
    </source>
</evidence>
<organism evidence="2 3">
    <name type="scientific">Clonorchis sinensis</name>
    <name type="common">Chinese liver fluke</name>
    <dbReference type="NCBI Taxonomy" id="79923"/>
    <lineage>
        <taxon>Eukaryota</taxon>
        <taxon>Metazoa</taxon>
        <taxon>Spiralia</taxon>
        <taxon>Lophotrochozoa</taxon>
        <taxon>Platyhelminthes</taxon>
        <taxon>Trematoda</taxon>
        <taxon>Digenea</taxon>
        <taxon>Opisthorchiida</taxon>
        <taxon>Opisthorchiata</taxon>
        <taxon>Opisthorchiidae</taxon>
        <taxon>Clonorchis</taxon>
    </lineage>
</organism>
<protein>
    <submittedName>
        <fullName evidence="2">Uncharacterized protein</fullName>
    </submittedName>
</protein>
<dbReference type="AlphaFoldDB" id="G7YQZ7"/>
<evidence type="ECO:0000256" key="1">
    <source>
        <dbReference type="SAM" id="MobiDB-lite"/>
    </source>
</evidence>
<feature type="compositionally biased region" description="Basic and acidic residues" evidence="1">
    <location>
        <begin position="694"/>
        <end position="703"/>
    </location>
</feature>
<dbReference type="Proteomes" id="UP000008909">
    <property type="component" value="Unassembled WGS sequence"/>
</dbReference>
<name>G7YQZ7_CLOSI</name>
<keyword evidence="3" id="KW-1185">Reference proteome</keyword>
<evidence type="ECO:0000313" key="3">
    <source>
        <dbReference type="Proteomes" id="UP000008909"/>
    </source>
</evidence>
<sequence length="832" mass="94691">MPRTLVLSFRWVIMPTRSPDCMFFHIMSVQEKFFFLVCRCSECMGQRPRRNDSKAKLISESKVAILNIHAYDLSDEIRKGVVGDITSLYRQHAKCGVMRNPLVLTKHVHLQILRRSSKVSRKPSRAGSVSIFGPFQNSRMPVNMMGNNRPCINTRCSGRWRPRRRQRSEHETHLRLVPYGNLAFEGFPTFQTKQPTRFAVFSEYELNSSVIASLLLTDVCNLCGTPSNDFLIVRQGRSVIPSCCMASIADITQRVNNLRTGCAVCISEPCENRIKVGEVATFVRSSLVSRTVMVSAERCWIAQPKPVPSTTSSRKLLVSFYFLQNLSPNCENSGEEQPHITPADIVYQRSNIDKSPANCLRILSVMHSWSVSVCVSYHTGTLTSEIVGTSISIRIITHCTCVQVLRFRVLRRLAHATIGDRGGIIKKMDPKDEFEPPVVSQAQKTSNLPMFPDLPCVVLAVPPSAVVSELTRCTRCLTAYCVDSPTLHMEIRDYVQLTWQCAVDLAGDNGWVLRVKYVQPLATGAQTRVSVLSAINEQSSELSIKRNITGFLGGDCPSGYLQCVKLRNHKMRIAIKYSFVAMVSYINANVLVSPIRPMVPVVGEEYTWCKKQWSIVAGLQLHRWLGQQAYVLVPYCLGERRMARLRRLGTVGYLKVIVTTKMDDGLRQKRLIIFLCWKSGSALRKKHFDVESRKEGRRDRGLNREPPGPCDQAHPIQLPDHELPLVHMFTKQLGLDTFHDDGRLSYTGRERLLNFEFGSTKRAQLLFWWFRDYFQIQCRGKRVKKPVLPQVSHRHHGESTRSHRQPVKHEFRANCGVSLNNYEQNYGRMRRS</sequence>
<feature type="region of interest" description="Disordered" evidence="1">
    <location>
        <begin position="694"/>
        <end position="714"/>
    </location>
</feature>
<reference evidence="2" key="1">
    <citation type="journal article" date="2011" name="Genome Biol.">
        <title>The draft genome of the carcinogenic human liver fluke Clonorchis sinensis.</title>
        <authorList>
            <person name="Wang X."/>
            <person name="Chen W."/>
            <person name="Huang Y."/>
            <person name="Sun J."/>
            <person name="Men J."/>
            <person name="Liu H."/>
            <person name="Luo F."/>
            <person name="Guo L."/>
            <person name="Lv X."/>
            <person name="Deng C."/>
            <person name="Zhou C."/>
            <person name="Fan Y."/>
            <person name="Li X."/>
            <person name="Huang L."/>
            <person name="Hu Y."/>
            <person name="Liang C."/>
            <person name="Hu X."/>
            <person name="Xu J."/>
            <person name="Yu X."/>
        </authorList>
    </citation>
    <scope>NUCLEOTIDE SEQUENCE [LARGE SCALE GENOMIC DNA]</scope>
    <source>
        <strain evidence="2">Henan</strain>
    </source>
</reference>
<reference key="2">
    <citation type="submission" date="2011-10" db="EMBL/GenBank/DDBJ databases">
        <title>The genome and transcriptome sequence of Clonorchis sinensis provide insights into the carcinogenic liver fluke.</title>
        <authorList>
            <person name="Wang X."/>
            <person name="Huang Y."/>
            <person name="Chen W."/>
            <person name="Liu H."/>
            <person name="Guo L."/>
            <person name="Chen Y."/>
            <person name="Luo F."/>
            <person name="Zhou W."/>
            <person name="Sun J."/>
            <person name="Mao Q."/>
            <person name="Liang P."/>
            <person name="Zhou C."/>
            <person name="Tian Y."/>
            <person name="Men J."/>
            <person name="Lv X."/>
            <person name="Huang L."/>
            <person name="Zhou J."/>
            <person name="Hu Y."/>
            <person name="Li R."/>
            <person name="Zhang F."/>
            <person name="Lei H."/>
            <person name="Li X."/>
            <person name="Hu X."/>
            <person name="Liang C."/>
            <person name="Xu J."/>
            <person name="Wu Z."/>
            <person name="Yu X."/>
        </authorList>
    </citation>
    <scope>NUCLEOTIDE SEQUENCE</scope>
    <source>
        <strain>Henan</strain>
    </source>
</reference>
<proteinExistence type="predicted"/>
<dbReference type="EMBL" id="DF144004">
    <property type="protein sequence ID" value="GAA55377.1"/>
    <property type="molecule type" value="Genomic_DNA"/>
</dbReference>